<accession>A0A9K3D5G2</accession>
<dbReference type="InterPro" id="IPR016024">
    <property type="entry name" value="ARM-type_fold"/>
</dbReference>
<dbReference type="GO" id="GO:0000278">
    <property type="term" value="P:mitotic cell cycle"/>
    <property type="evidence" value="ECO:0007669"/>
    <property type="project" value="UniProtKB-ARBA"/>
</dbReference>
<proteinExistence type="predicted"/>
<sequence>VRMAVSDILCKLIMMHPQEFVDFLDIVVASLLQLFADEDPEVSKAADSALIQLSKSLEPHLVFEVVHPFITSKHNANMDPVQTRMLQGAVRLVARIVQRYTDRETLKNDVDKVIPGLVEAFQSEVADLRKAVVFCLVDLYVHMGDDFTVHLQHLTTSQIRLVTHYVAKMHQKDKDTLNQSPPSKM</sequence>
<name>A0A9K3D5G2_9EUKA</name>
<dbReference type="GO" id="GO:0005819">
    <property type="term" value="C:spindle"/>
    <property type="evidence" value="ECO:0007669"/>
    <property type="project" value="UniProtKB-ARBA"/>
</dbReference>
<dbReference type="EMBL" id="BDIP01003735">
    <property type="protein sequence ID" value="GIQ88060.1"/>
    <property type="molecule type" value="Genomic_DNA"/>
</dbReference>
<dbReference type="OrthoDB" id="46159at2759"/>
<protein>
    <submittedName>
        <fullName evidence="1">Uncharacterized protein</fullName>
    </submittedName>
</protein>
<dbReference type="GO" id="GO:0008017">
    <property type="term" value="F:microtubule binding"/>
    <property type="evidence" value="ECO:0007669"/>
    <property type="project" value="TreeGrafter"/>
</dbReference>
<keyword evidence="2" id="KW-1185">Reference proteome</keyword>
<feature type="non-terminal residue" evidence="1">
    <location>
        <position position="1"/>
    </location>
</feature>
<dbReference type="PANTHER" id="PTHR21567">
    <property type="entry name" value="CLASP"/>
    <property type="match status" value="1"/>
</dbReference>
<organism evidence="1 2">
    <name type="scientific">Kipferlia bialata</name>
    <dbReference type="NCBI Taxonomy" id="797122"/>
    <lineage>
        <taxon>Eukaryota</taxon>
        <taxon>Metamonada</taxon>
        <taxon>Carpediemonas-like organisms</taxon>
        <taxon>Kipferlia</taxon>
    </lineage>
</organism>
<dbReference type="InterPro" id="IPR011989">
    <property type="entry name" value="ARM-like"/>
</dbReference>
<dbReference type="PANTHER" id="PTHR21567:SF9">
    <property type="entry name" value="CLIP-ASSOCIATING PROTEIN"/>
    <property type="match status" value="1"/>
</dbReference>
<dbReference type="AlphaFoldDB" id="A0A9K3D5G2"/>
<dbReference type="Proteomes" id="UP000265618">
    <property type="component" value="Unassembled WGS sequence"/>
</dbReference>
<gene>
    <name evidence="1" type="ORF">KIPB_010228</name>
</gene>
<evidence type="ECO:0000313" key="2">
    <source>
        <dbReference type="Proteomes" id="UP000265618"/>
    </source>
</evidence>
<dbReference type="GO" id="GO:0000226">
    <property type="term" value="P:microtubule cytoskeleton organization"/>
    <property type="evidence" value="ECO:0007669"/>
    <property type="project" value="TreeGrafter"/>
</dbReference>
<evidence type="ECO:0000313" key="1">
    <source>
        <dbReference type="EMBL" id="GIQ88060.1"/>
    </source>
</evidence>
<dbReference type="SUPFAM" id="SSF48371">
    <property type="entry name" value="ARM repeat"/>
    <property type="match status" value="1"/>
</dbReference>
<reference evidence="1 2" key="1">
    <citation type="journal article" date="2018" name="PLoS ONE">
        <title>The draft genome of Kipferlia bialata reveals reductive genome evolution in fornicate parasites.</title>
        <authorList>
            <person name="Tanifuji G."/>
            <person name="Takabayashi S."/>
            <person name="Kume K."/>
            <person name="Takagi M."/>
            <person name="Nakayama T."/>
            <person name="Kamikawa R."/>
            <person name="Inagaki Y."/>
            <person name="Hashimoto T."/>
        </authorList>
    </citation>
    <scope>NUCLEOTIDE SEQUENCE [LARGE SCALE GENOMIC DNA]</scope>
    <source>
        <strain evidence="1">NY0173</strain>
    </source>
</reference>
<comment type="caution">
    <text evidence="1">The sequence shown here is derived from an EMBL/GenBank/DDBJ whole genome shotgun (WGS) entry which is preliminary data.</text>
</comment>
<dbReference type="GO" id="GO:0005881">
    <property type="term" value="C:cytoplasmic microtubule"/>
    <property type="evidence" value="ECO:0007669"/>
    <property type="project" value="TreeGrafter"/>
</dbReference>
<dbReference type="Gene3D" id="1.25.10.10">
    <property type="entry name" value="Leucine-rich Repeat Variant"/>
    <property type="match status" value="1"/>
</dbReference>